<evidence type="ECO:0000313" key="2">
    <source>
        <dbReference type="Proteomes" id="UP001595752"/>
    </source>
</evidence>
<dbReference type="Gene3D" id="3.40.50.1820">
    <property type="entry name" value="alpha/beta hydrolase"/>
    <property type="match status" value="1"/>
</dbReference>
<protein>
    <submittedName>
        <fullName evidence="1">Esterase/lipase family protein</fullName>
    </submittedName>
</protein>
<reference evidence="2" key="1">
    <citation type="journal article" date="2019" name="Int. J. Syst. Evol. Microbiol.">
        <title>The Global Catalogue of Microorganisms (GCM) 10K type strain sequencing project: providing services to taxonomists for standard genome sequencing and annotation.</title>
        <authorList>
            <consortium name="The Broad Institute Genomics Platform"/>
            <consortium name="The Broad Institute Genome Sequencing Center for Infectious Disease"/>
            <person name="Wu L."/>
            <person name="Ma J."/>
        </authorList>
    </citation>
    <scope>NUCLEOTIDE SEQUENCE [LARGE SCALE GENOMIC DNA]</scope>
    <source>
        <strain evidence="2">CCUG 61889</strain>
    </source>
</reference>
<name>A0ABV8B2V7_9BACI</name>
<accession>A0ABV8B2V7</accession>
<comment type="caution">
    <text evidence="1">The sequence shown here is derived from an EMBL/GenBank/DDBJ whole genome shotgun (WGS) entry which is preliminary data.</text>
</comment>
<keyword evidence="2" id="KW-1185">Reference proteome</keyword>
<dbReference type="EMBL" id="JBHRZT010000052">
    <property type="protein sequence ID" value="MFC3884638.1"/>
    <property type="molecule type" value="Genomic_DNA"/>
</dbReference>
<dbReference type="Proteomes" id="UP001595752">
    <property type="component" value="Unassembled WGS sequence"/>
</dbReference>
<dbReference type="SUPFAM" id="SSF53474">
    <property type="entry name" value="alpha/beta-Hydrolases"/>
    <property type="match status" value="1"/>
</dbReference>
<organism evidence="1 2">
    <name type="scientific">Bacillus songklensis</name>
    <dbReference type="NCBI Taxonomy" id="1069116"/>
    <lineage>
        <taxon>Bacteria</taxon>
        <taxon>Bacillati</taxon>
        <taxon>Bacillota</taxon>
        <taxon>Bacilli</taxon>
        <taxon>Bacillales</taxon>
        <taxon>Bacillaceae</taxon>
        <taxon>Bacillus</taxon>
    </lineage>
</organism>
<dbReference type="RefSeq" id="WP_377916248.1">
    <property type="nucleotide sequence ID" value="NZ_JBHRZT010000052.1"/>
</dbReference>
<evidence type="ECO:0000313" key="1">
    <source>
        <dbReference type="EMBL" id="MFC3884638.1"/>
    </source>
</evidence>
<gene>
    <name evidence="1" type="ORF">ACFOU2_14505</name>
</gene>
<dbReference type="InterPro" id="IPR029058">
    <property type="entry name" value="AB_hydrolase_fold"/>
</dbReference>
<sequence>MSFWQKIKARIKKWLPVGQEEQKDIEFEQLESDILTPDMTENEPVLCSPPMVSTRTDLPYQVMERYHDSKYWEWTERIRGYQDRLTQEKFIPEIECKDEEIVRHFGSSQPASHDVLLHYLPASKELHQNPVLLVHGAGHYANLSWCESLHQEKGLVHSLSSSGRDVFAVSFAHCHGDNWQQAIQLSNIIRRIKEVVQTDKIDLIAHSKGGVPVWIYLAGLCSPWDAQYQGEVERYIMLGTPNRGLDFPFRHVFPNWSVIEMGINAPIACDSIMYYGVYIDTTERSIYRDGGVFPGSCQLLYRWDDKYPVQIQSKTLYYGGQNILLHSRGIDAAIREGDHLMEKLLSSPIDSQIEVHVLAGNQPYFNGIRGEQDAASDGLVFVDSVLFTDGIAPSPNQVKRKDVLPLNHLELLYHPDAHQWVLDGLLYQYN</sequence>
<proteinExistence type="predicted"/>